<dbReference type="AlphaFoldDB" id="A0A915JIN6"/>
<feature type="region of interest" description="Disordered" evidence="1">
    <location>
        <begin position="84"/>
        <end position="136"/>
    </location>
</feature>
<sequence length="136" mass="14943">MDLLLADGLQADVRKTLKFKRFTNLNHLIEEATFVEQEILWDEANVVFSPSARYNVGLPEPVLALQPSGRSLLSIMFDHGSELLDYDDSPTPTPNLGMGRPASQSPNSCPPTTPCSSCSDNETEIIPVGQKENWAP</sequence>
<protein>
    <submittedName>
        <fullName evidence="3">Uncharacterized protein</fullName>
    </submittedName>
</protein>
<dbReference type="WBParaSite" id="nRc.2.0.1.t26005-RA">
    <property type="protein sequence ID" value="nRc.2.0.1.t26005-RA"/>
    <property type="gene ID" value="nRc.2.0.1.g26005"/>
</dbReference>
<dbReference type="Proteomes" id="UP000887565">
    <property type="component" value="Unplaced"/>
</dbReference>
<keyword evidence="2" id="KW-1185">Reference proteome</keyword>
<name>A0A915JIN6_ROMCU</name>
<accession>A0A915JIN6</accession>
<evidence type="ECO:0000256" key="1">
    <source>
        <dbReference type="SAM" id="MobiDB-lite"/>
    </source>
</evidence>
<organism evidence="2 3">
    <name type="scientific">Romanomermis culicivorax</name>
    <name type="common">Nematode worm</name>
    <dbReference type="NCBI Taxonomy" id="13658"/>
    <lineage>
        <taxon>Eukaryota</taxon>
        <taxon>Metazoa</taxon>
        <taxon>Ecdysozoa</taxon>
        <taxon>Nematoda</taxon>
        <taxon>Enoplea</taxon>
        <taxon>Dorylaimia</taxon>
        <taxon>Mermithida</taxon>
        <taxon>Mermithoidea</taxon>
        <taxon>Mermithidae</taxon>
        <taxon>Romanomermis</taxon>
    </lineage>
</organism>
<evidence type="ECO:0000313" key="3">
    <source>
        <dbReference type="WBParaSite" id="nRc.2.0.1.t26005-RA"/>
    </source>
</evidence>
<evidence type="ECO:0000313" key="2">
    <source>
        <dbReference type="Proteomes" id="UP000887565"/>
    </source>
</evidence>
<reference evidence="3" key="1">
    <citation type="submission" date="2022-11" db="UniProtKB">
        <authorList>
            <consortium name="WormBaseParasite"/>
        </authorList>
    </citation>
    <scope>IDENTIFICATION</scope>
</reference>
<proteinExistence type="predicted"/>